<dbReference type="EMBL" id="CAKMUD010000013">
    <property type="protein sequence ID" value="CAH1570795.1"/>
    <property type="molecule type" value="Genomic_DNA"/>
</dbReference>
<evidence type="ECO:0000313" key="2">
    <source>
        <dbReference type="Proteomes" id="UP001295462"/>
    </source>
</evidence>
<organism evidence="1 2">
    <name type="scientific">Vibrio jasicida</name>
    <dbReference type="NCBI Taxonomy" id="766224"/>
    <lineage>
        <taxon>Bacteria</taxon>
        <taxon>Pseudomonadati</taxon>
        <taxon>Pseudomonadota</taxon>
        <taxon>Gammaproteobacteria</taxon>
        <taxon>Vibrionales</taxon>
        <taxon>Vibrionaceae</taxon>
        <taxon>Vibrio</taxon>
    </lineage>
</organism>
<evidence type="ECO:0000313" key="1">
    <source>
        <dbReference type="EMBL" id="CAH1570795.1"/>
    </source>
</evidence>
<proteinExistence type="predicted"/>
<comment type="caution">
    <text evidence="1">The sequence shown here is derived from an EMBL/GenBank/DDBJ whole genome shotgun (WGS) entry which is preliminary data.</text>
</comment>
<dbReference type="AlphaFoldDB" id="A0AAU9QFS5"/>
<reference evidence="1" key="1">
    <citation type="submission" date="2022-01" db="EMBL/GenBank/DDBJ databases">
        <authorList>
            <person name="Lagorce A."/>
        </authorList>
    </citation>
    <scope>NUCLEOTIDE SEQUENCE</scope>
    <source>
        <strain evidence="1">Th15_F1_A12</strain>
    </source>
</reference>
<gene>
    <name evidence="1" type="ORF">THF1A12_110048</name>
</gene>
<dbReference type="Proteomes" id="UP001295462">
    <property type="component" value="Unassembled WGS sequence"/>
</dbReference>
<name>A0AAU9QFS5_9VIBR</name>
<protein>
    <submittedName>
        <fullName evidence="1">Uncharacterized protein</fullName>
    </submittedName>
</protein>
<accession>A0AAU9QFS5</accession>
<sequence length="63" mass="7094">MSIFGQKLELSVNLRAKSFCLPYTFAYHGERNITKTLTILSILSITFADSLQASIHTPNTENF</sequence>